<evidence type="ECO:0008006" key="3">
    <source>
        <dbReference type="Google" id="ProtNLM"/>
    </source>
</evidence>
<name>A0ABN3VAG1_9PSEU</name>
<keyword evidence="2" id="KW-1185">Reference proteome</keyword>
<dbReference type="InterPro" id="IPR039556">
    <property type="entry name" value="ICL/PEPM"/>
</dbReference>
<evidence type="ECO:0000313" key="2">
    <source>
        <dbReference type="Proteomes" id="UP001500979"/>
    </source>
</evidence>
<comment type="caution">
    <text evidence="1">The sequence shown here is derived from an EMBL/GenBank/DDBJ whole genome shotgun (WGS) entry which is preliminary data.</text>
</comment>
<proteinExistence type="predicted"/>
<accession>A0ABN3VAG1</accession>
<dbReference type="EMBL" id="BAAAUX010000011">
    <property type="protein sequence ID" value="GAA2786661.1"/>
    <property type="molecule type" value="Genomic_DNA"/>
</dbReference>
<dbReference type="InterPro" id="IPR040442">
    <property type="entry name" value="Pyrv_kinase-like_dom_sf"/>
</dbReference>
<protein>
    <recommendedName>
        <fullName evidence="3">Isocitrate lyase/phosphoenolpyruvate mutase family protein</fullName>
    </recommendedName>
</protein>
<dbReference type="InterPro" id="IPR015813">
    <property type="entry name" value="Pyrv/PenolPyrv_kinase-like_dom"/>
</dbReference>
<evidence type="ECO:0000313" key="1">
    <source>
        <dbReference type="EMBL" id="GAA2786661.1"/>
    </source>
</evidence>
<dbReference type="RefSeq" id="WP_344679398.1">
    <property type="nucleotide sequence ID" value="NZ_BAAAUX010000011.1"/>
</dbReference>
<dbReference type="Gene3D" id="3.20.20.60">
    <property type="entry name" value="Phosphoenolpyruvate-binding domains"/>
    <property type="match status" value="1"/>
</dbReference>
<gene>
    <name evidence="1" type="ORF">GCM10010470_21230</name>
</gene>
<dbReference type="CDD" id="cd00377">
    <property type="entry name" value="ICL_PEPM"/>
    <property type="match status" value="1"/>
</dbReference>
<dbReference type="PANTHER" id="PTHR42905">
    <property type="entry name" value="PHOSPHOENOLPYRUVATE CARBOXYLASE"/>
    <property type="match status" value="1"/>
</dbReference>
<dbReference type="PROSITE" id="PS00086">
    <property type="entry name" value="CYTOCHROME_P450"/>
    <property type="match status" value="1"/>
</dbReference>
<dbReference type="Proteomes" id="UP001500979">
    <property type="component" value="Unassembled WGS sequence"/>
</dbReference>
<dbReference type="Pfam" id="PF13714">
    <property type="entry name" value="PEP_mutase"/>
    <property type="match status" value="1"/>
</dbReference>
<dbReference type="PANTHER" id="PTHR42905:SF16">
    <property type="entry name" value="CARBOXYPHOSPHONOENOLPYRUVATE PHOSPHONOMUTASE-LIKE PROTEIN (AFU_ORTHOLOGUE AFUA_5G07230)"/>
    <property type="match status" value="1"/>
</dbReference>
<dbReference type="SUPFAM" id="SSF51621">
    <property type="entry name" value="Phosphoenolpyruvate/pyruvate domain"/>
    <property type="match status" value="1"/>
</dbReference>
<organism evidence="1 2">
    <name type="scientific">Saccharopolyspora taberi</name>
    <dbReference type="NCBI Taxonomy" id="60895"/>
    <lineage>
        <taxon>Bacteria</taxon>
        <taxon>Bacillati</taxon>
        <taxon>Actinomycetota</taxon>
        <taxon>Actinomycetes</taxon>
        <taxon>Pseudonocardiales</taxon>
        <taxon>Pseudonocardiaceae</taxon>
        <taxon>Saccharopolyspora</taxon>
    </lineage>
</organism>
<dbReference type="InterPro" id="IPR017972">
    <property type="entry name" value="Cyt_P450_CS"/>
</dbReference>
<reference evidence="1 2" key="1">
    <citation type="journal article" date="2019" name="Int. J. Syst. Evol. Microbiol.">
        <title>The Global Catalogue of Microorganisms (GCM) 10K type strain sequencing project: providing services to taxonomists for standard genome sequencing and annotation.</title>
        <authorList>
            <consortium name="The Broad Institute Genomics Platform"/>
            <consortium name="The Broad Institute Genome Sequencing Center for Infectious Disease"/>
            <person name="Wu L."/>
            <person name="Ma J."/>
        </authorList>
    </citation>
    <scope>NUCLEOTIDE SEQUENCE [LARGE SCALE GENOMIC DNA]</scope>
    <source>
        <strain evidence="1 2">JCM 9383</strain>
    </source>
</reference>
<sequence length="436" mass="45292">MDILHNPAYSVPVQPPASGGVAWLRGHVPRFAEGPAHTRRRRSAERMLASVDLEALRRPGAPVANLAEAIGLPRSVAFDVALVAPCYQPHHPVTRAADEAVARLVASAGGRWDEETAVRIGLLVQAHDATRALIAGYETPVPATRRIAPDGSEAVADLTGRPFGAGPHACPAETHAEALAEGARVFRRMHEGPEPLVLPNAWDVASALALVEAGFTAIGTTSLGVAAAHGMADATGAGAAETKDLARLLATLPVPVTVDIEYGLGRDPVELADELSVLGVAGINIEDGRPTGLAAPAEQAEIIRSIKDAVPELFVNARVDTCWQQTALTETRSRADRYVEAGADGVFVPGLREPGLIRTLAAELPVPLNLLGQLPVPQLRDLGVRRVSTGSLLFRAAVKAATDTAEAVRAGNPVGDVPTYAEIAARTLGGGTGTAG</sequence>